<organism evidence="2 3">
    <name type="scientific">Weissella confusa</name>
    <name type="common">Lactobacillus confusus</name>
    <dbReference type="NCBI Taxonomy" id="1583"/>
    <lineage>
        <taxon>Bacteria</taxon>
        <taxon>Bacillati</taxon>
        <taxon>Bacillota</taxon>
        <taxon>Bacilli</taxon>
        <taxon>Lactobacillales</taxon>
        <taxon>Lactobacillaceae</taxon>
        <taxon>Weissella</taxon>
    </lineage>
</organism>
<feature type="signal peptide" evidence="1">
    <location>
        <begin position="1"/>
        <end position="26"/>
    </location>
</feature>
<evidence type="ECO:0000313" key="3">
    <source>
        <dbReference type="Proteomes" id="UP000728106"/>
    </source>
</evidence>
<feature type="chain" id="PRO_5041316472" description="Cell surface protein" evidence="1">
    <location>
        <begin position="27"/>
        <end position="195"/>
    </location>
</feature>
<evidence type="ECO:0000256" key="1">
    <source>
        <dbReference type="SAM" id="SignalP"/>
    </source>
</evidence>
<sequence>MSVFKKVLVAALSFAVLMGIGVQVDAAGKTTDLTAGQYTVGSDIKAGRYVVTPLDGTSGNFQSTTGSINVILGDPNQDTVGSMYVSSYTVDLKKKTEFNLSGVNAHFEAVTKRTAIRSDDLHAGVYQVGKDIKPGKYAITAKQGSGNLISTKKGYINEMMGTDSQDGMYVQSYTAKLRKGQIIQTTLELINLQKK</sequence>
<dbReference type="Proteomes" id="UP000728106">
    <property type="component" value="Unassembled WGS sequence"/>
</dbReference>
<evidence type="ECO:0008006" key="4">
    <source>
        <dbReference type="Google" id="ProtNLM"/>
    </source>
</evidence>
<dbReference type="RefSeq" id="WP_199468057.1">
    <property type="nucleotide sequence ID" value="NZ_JAAOCP010000005.1"/>
</dbReference>
<gene>
    <name evidence="2" type="ORF">HAU20_04930</name>
</gene>
<evidence type="ECO:0000313" key="2">
    <source>
        <dbReference type="EMBL" id="MBJ7638732.1"/>
    </source>
</evidence>
<reference evidence="2 3" key="1">
    <citation type="journal article" date="2021" name="Int. J. Food Microbiol.">
        <title>Safety demonstration of a microbial species for use in the food chain: Weissella confusa.</title>
        <authorList>
            <person name="Bourdichon F."/>
            <person name="Patrone V."/>
            <person name="Fontana A."/>
            <person name="Milani G."/>
            <person name="Morelli L."/>
        </authorList>
    </citation>
    <scope>NUCLEOTIDE SEQUENCE [LARGE SCALE GENOMIC DNA]</scope>
    <source>
        <strain evidence="2 3">CCUG 43002</strain>
    </source>
</reference>
<accession>A0AA40YPE6</accession>
<keyword evidence="1" id="KW-0732">Signal</keyword>
<dbReference type="EMBL" id="JAAOCP010000005">
    <property type="protein sequence ID" value="MBJ7638732.1"/>
    <property type="molecule type" value="Genomic_DNA"/>
</dbReference>
<keyword evidence="3" id="KW-1185">Reference proteome</keyword>
<name>A0AA40YPE6_WEICO</name>
<comment type="caution">
    <text evidence="2">The sequence shown here is derived from an EMBL/GenBank/DDBJ whole genome shotgun (WGS) entry which is preliminary data.</text>
</comment>
<dbReference type="AlphaFoldDB" id="A0AA40YPE6"/>
<protein>
    <recommendedName>
        <fullName evidence="4">Cell surface protein</fullName>
    </recommendedName>
</protein>
<proteinExistence type="predicted"/>